<dbReference type="Gene3D" id="3.30.420.10">
    <property type="entry name" value="Ribonuclease H-like superfamily/Ribonuclease H"/>
    <property type="match status" value="1"/>
</dbReference>
<feature type="domain" description="Integrase catalytic" evidence="1">
    <location>
        <begin position="286"/>
        <end position="484"/>
    </location>
</feature>
<dbReference type="SUPFAM" id="SSF53098">
    <property type="entry name" value="Ribonuclease H-like"/>
    <property type="match status" value="1"/>
</dbReference>
<dbReference type="EMBL" id="NFII01000005">
    <property type="protein sequence ID" value="OUO01376.1"/>
    <property type="molecule type" value="Genomic_DNA"/>
</dbReference>
<gene>
    <name evidence="2" type="ORF">B5F97_06875</name>
</gene>
<name>A0A1Y3YU69_9BACE</name>
<reference evidence="3" key="1">
    <citation type="submission" date="2017-04" db="EMBL/GenBank/DDBJ databases">
        <title>Function of individual gut microbiota members based on whole genome sequencing of pure cultures obtained from chicken caecum.</title>
        <authorList>
            <person name="Medvecky M."/>
            <person name="Cejkova D."/>
            <person name="Polansky O."/>
            <person name="Karasova D."/>
            <person name="Kubasova T."/>
            <person name="Cizek A."/>
            <person name="Rychlik I."/>
        </authorList>
    </citation>
    <scope>NUCLEOTIDE SEQUENCE [LARGE SCALE GENOMIC DNA]</scope>
    <source>
        <strain evidence="3">An43</strain>
    </source>
</reference>
<sequence length="709" mass="82342">MEMFGKTLCITFDELVRSGIMSKSNFDKHVRERKFQVLQKGGNGRKVLVAYETLSDALRSVVEKKLPDIKKQLKKEQTNPMNIRLKSDDKAVEFYKTYTPKISIDRQKEYVLNAKVMNAMIVQETGLQNKHSEYGYTHKSLVRNTVISLCEELRKSFNHTLPKSKSRLLEKFRDYKKRGYVALVNGTTGNQSARKIGPREGRILLRLKRSKFPVYTDMQIFDEFNRIVAERNARVTCEEDRLKPVESPQTVINYLYKTSIKLWWYGVVHGEIAFKNEFMPQFDTKLPQMPNTLWYGDGTKLNLYYKDYDKKNKRMVARTIDVYEVMDACSEMFLGYSFGAENFLTQYEAYRMALETWKVKPYEIVTDNQGGHKKPEAQAFFKKICHLHKTTMPHNGQSKTIESAFGRFQQQVMHKLYNYTGQNVTATKESSHVNIDLIMKNISQLPTLEEMKEQYLECRREWNSMPHPTSETGMTRMEMYTTLNSPKAEQLDEYEVRELFKLLSKDSVKYGKQGFVFSRNNKEYRYMVYDESGQVDMGFHMQNVGVSFRYKYDPMDMTSVELWEVCAGDRLKYAATATPKVVFHRATAERSTEESERLYAQIRAQKRALAGHYIASEELLLEESIGEAYTKLVMPLPVGESQKNMERQRKQYANEELKAPVAYPEGVGPGTYEPEPEEFSSGIASPGEYTKLVSGMTEAEMYLSFLNDN</sequence>
<evidence type="ECO:0000313" key="3">
    <source>
        <dbReference type="Proteomes" id="UP000195386"/>
    </source>
</evidence>
<comment type="caution">
    <text evidence="2">The sequence shown here is derived from an EMBL/GenBank/DDBJ whole genome shotgun (WGS) entry which is preliminary data.</text>
</comment>
<dbReference type="Proteomes" id="UP000195386">
    <property type="component" value="Unassembled WGS sequence"/>
</dbReference>
<evidence type="ECO:0000259" key="1">
    <source>
        <dbReference type="PROSITE" id="PS50994"/>
    </source>
</evidence>
<accession>A0A1Y3YU69</accession>
<dbReference type="InterPro" id="IPR012337">
    <property type="entry name" value="RNaseH-like_sf"/>
</dbReference>
<evidence type="ECO:0000313" key="2">
    <source>
        <dbReference type="EMBL" id="OUO01376.1"/>
    </source>
</evidence>
<dbReference type="InterPro" id="IPR001584">
    <property type="entry name" value="Integrase_cat-core"/>
</dbReference>
<dbReference type="GO" id="GO:0003676">
    <property type="term" value="F:nucleic acid binding"/>
    <property type="evidence" value="ECO:0007669"/>
    <property type="project" value="InterPro"/>
</dbReference>
<dbReference type="RefSeq" id="WP_087425854.1">
    <property type="nucleotide sequence ID" value="NZ_NFII01000005.1"/>
</dbReference>
<proteinExistence type="predicted"/>
<dbReference type="InterPro" id="IPR036397">
    <property type="entry name" value="RNaseH_sf"/>
</dbReference>
<dbReference type="PROSITE" id="PS50994">
    <property type="entry name" value="INTEGRASE"/>
    <property type="match status" value="1"/>
</dbReference>
<protein>
    <recommendedName>
        <fullName evidence="1">Integrase catalytic domain-containing protein</fullName>
    </recommendedName>
</protein>
<dbReference type="GO" id="GO:0015074">
    <property type="term" value="P:DNA integration"/>
    <property type="evidence" value="ECO:0007669"/>
    <property type="project" value="InterPro"/>
</dbReference>
<dbReference type="AlphaFoldDB" id="A0A1Y3YU69"/>
<organism evidence="2 3">
    <name type="scientific">Bacteroides clarus</name>
    <dbReference type="NCBI Taxonomy" id="626929"/>
    <lineage>
        <taxon>Bacteria</taxon>
        <taxon>Pseudomonadati</taxon>
        <taxon>Bacteroidota</taxon>
        <taxon>Bacteroidia</taxon>
        <taxon>Bacteroidales</taxon>
        <taxon>Bacteroidaceae</taxon>
        <taxon>Bacteroides</taxon>
    </lineage>
</organism>